<dbReference type="GO" id="GO:0005886">
    <property type="term" value="C:plasma membrane"/>
    <property type="evidence" value="ECO:0007669"/>
    <property type="project" value="UniProtKB-SubCell"/>
</dbReference>
<comment type="similarity">
    <text evidence="2">Belongs to the DoxX family.</text>
</comment>
<evidence type="ECO:0000256" key="4">
    <source>
        <dbReference type="ARBA" id="ARBA00022692"/>
    </source>
</evidence>
<sequence>MATHDDARKPSGGYSDEGLHQGPTSGAGGGAHHFDDTRATGDTAAFDTAAFDTAGYTPPGYTPDAAGYTPIDTSTPPGRPAHRAEDGREPPRWTGSADLGLLVLRLALGGAFLGHGLQNLFGLFGGVGVDAFAGNLADLGYRQERILAWVAGIAELVGGGLLVLGLFTPLAAAAVLGVVANAIAQKYGADPFPAEGVRHFLTPEGVEQEVAYAAMAFALLFTGPGRAALDRNRGWFRHPLPAGVLCLLLAAGAATTTLLVFHD</sequence>
<dbReference type="Pfam" id="PF07681">
    <property type="entry name" value="DoxX"/>
    <property type="match status" value="1"/>
</dbReference>
<keyword evidence="4 8" id="KW-0812">Transmembrane</keyword>
<keyword evidence="6 8" id="KW-0472">Membrane</keyword>
<proteinExistence type="inferred from homology"/>
<evidence type="ECO:0000313" key="10">
    <source>
        <dbReference type="EMBL" id="QTR01844.1"/>
    </source>
</evidence>
<evidence type="ECO:0000256" key="2">
    <source>
        <dbReference type="ARBA" id="ARBA00006679"/>
    </source>
</evidence>
<dbReference type="AlphaFoldDB" id="A0A8T8HVF5"/>
<dbReference type="Proteomes" id="UP001195724">
    <property type="component" value="Unassembled WGS sequence"/>
</dbReference>
<feature type="region of interest" description="Disordered" evidence="7">
    <location>
        <begin position="62"/>
        <end position="92"/>
    </location>
</feature>
<keyword evidence="3" id="KW-1003">Cell membrane</keyword>
<evidence type="ECO:0000313" key="9">
    <source>
        <dbReference type="EMBL" id="MBM7813294.1"/>
    </source>
</evidence>
<evidence type="ECO:0000313" key="12">
    <source>
        <dbReference type="Proteomes" id="UP001195724"/>
    </source>
</evidence>
<feature type="region of interest" description="Disordered" evidence="7">
    <location>
        <begin position="1"/>
        <end position="39"/>
    </location>
</feature>
<feature type="transmembrane region" description="Helical" evidence="8">
    <location>
        <begin position="146"/>
        <end position="167"/>
    </location>
</feature>
<comment type="subcellular location">
    <subcellularLocation>
        <location evidence="1">Cell membrane</location>
        <topology evidence="1">Multi-pass membrane protein</topology>
    </subcellularLocation>
</comment>
<keyword evidence="12" id="KW-1185">Reference proteome</keyword>
<evidence type="ECO:0000256" key="3">
    <source>
        <dbReference type="ARBA" id="ARBA00022475"/>
    </source>
</evidence>
<dbReference type="Proteomes" id="UP000671828">
    <property type="component" value="Chromosome"/>
</dbReference>
<reference evidence="10" key="2">
    <citation type="submission" date="2021-04" db="EMBL/GenBank/DDBJ databases">
        <title>Saccharothrix algeriensis WGS.</title>
        <authorList>
            <person name="Stuskova K."/>
            <person name="Hakalova E."/>
            <person name="Tebbal A.B."/>
            <person name="Eichmeier A."/>
        </authorList>
    </citation>
    <scope>NUCLEOTIDE SEQUENCE</scope>
    <source>
        <strain evidence="10">NRRL B-24137</strain>
    </source>
</reference>
<evidence type="ECO:0000256" key="7">
    <source>
        <dbReference type="SAM" id="MobiDB-lite"/>
    </source>
</evidence>
<accession>A0A8T8HVF5</accession>
<evidence type="ECO:0000256" key="5">
    <source>
        <dbReference type="ARBA" id="ARBA00022989"/>
    </source>
</evidence>
<dbReference type="RefSeq" id="WP_204843940.1">
    <property type="nucleotide sequence ID" value="NZ_JAFBCL010000001.1"/>
</dbReference>
<name>A0A8T8HVF5_9PSEU</name>
<evidence type="ECO:0000256" key="6">
    <source>
        <dbReference type="ARBA" id="ARBA00023136"/>
    </source>
</evidence>
<dbReference type="InterPro" id="IPR032808">
    <property type="entry name" value="DoxX"/>
</dbReference>
<reference evidence="9 12" key="1">
    <citation type="submission" date="2021-01" db="EMBL/GenBank/DDBJ databases">
        <title>Sequencing the genomes of 1000 actinobacteria strains.</title>
        <authorList>
            <person name="Klenk H.-P."/>
        </authorList>
    </citation>
    <scope>NUCLEOTIDE SEQUENCE [LARGE SCALE GENOMIC DNA]</scope>
    <source>
        <strain evidence="9 12">DSM 44581</strain>
    </source>
</reference>
<dbReference type="EMBL" id="CP072788">
    <property type="protein sequence ID" value="QTR01844.1"/>
    <property type="molecule type" value="Genomic_DNA"/>
</dbReference>
<evidence type="ECO:0000256" key="8">
    <source>
        <dbReference type="SAM" id="Phobius"/>
    </source>
</evidence>
<organism evidence="10 11">
    <name type="scientific">Saccharothrix algeriensis</name>
    <dbReference type="NCBI Taxonomy" id="173560"/>
    <lineage>
        <taxon>Bacteria</taxon>
        <taxon>Bacillati</taxon>
        <taxon>Actinomycetota</taxon>
        <taxon>Actinomycetes</taxon>
        <taxon>Pseudonocardiales</taxon>
        <taxon>Pseudonocardiaceae</taxon>
        <taxon>Saccharothrix</taxon>
    </lineage>
</organism>
<keyword evidence="5 8" id="KW-1133">Transmembrane helix</keyword>
<dbReference type="InterPro" id="IPR051907">
    <property type="entry name" value="DoxX-like_oxidoreductase"/>
</dbReference>
<feature type="transmembrane region" description="Helical" evidence="8">
    <location>
        <begin position="241"/>
        <end position="261"/>
    </location>
</feature>
<dbReference type="EMBL" id="JAFBCL010000001">
    <property type="protein sequence ID" value="MBM7813294.1"/>
    <property type="molecule type" value="Genomic_DNA"/>
</dbReference>
<evidence type="ECO:0000313" key="11">
    <source>
        <dbReference type="Proteomes" id="UP000671828"/>
    </source>
</evidence>
<gene>
    <name evidence="10" type="ORF">J7S33_21540</name>
    <name evidence="9" type="ORF">JOE68_004159</name>
</gene>
<evidence type="ECO:0000256" key="1">
    <source>
        <dbReference type="ARBA" id="ARBA00004651"/>
    </source>
</evidence>
<dbReference type="PANTHER" id="PTHR33452:SF1">
    <property type="entry name" value="INNER MEMBRANE PROTEIN YPHA-RELATED"/>
    <property type="match status" value="1"/>
</dbReference>
<feature type="transmembrane region" description="Helical" evidence="8">
    <location>
        <begin position="210"/>
        <end position="229"/>
    </location>
</feature>
<dbReference type="PANTHER" id="PTHR33452">
    <property type="entry name" value="OXIDOREDUCTASE CATD-RELATED"/>
    <property type="match status" value="1"/>
</dbReference>
<protein>
    <submittedName>
        <fullName evidence="10">DoxX family membrane protein</fullName>
    </submittedName>
    <submittedName>
        <fullName evidence="9">Oxidoreductase</fullName>
    </submittedName>
</protein>
<feature type="compositionally biased region" description="Basic and acidic residues" evidence="7">
    <location>
        <begin position="82"/>
        <end position="91"/>
    </location>
</feature>